<dbReference type="EMBL" id="BK014893">
    <property type="protein sequence ID" value="DAD81023.1"/>
    <property type="molecule type" value="Genomic_DNA"/>
</dbReference>
<organism evidence="1">
    <name type="scientific">Siphoviridae sp. ctGFb30</name>
    <dbReference type="NCBI Taxonomy" id="2826219"/>
    <lineage>
        <taxon>Viruses</taxon>
        <taxon>Duplodnaviria</taxon>
        <taxon>Heunggongvirae</taxon>
        <taxon>Uroviricota</taxon>
        <taxon>Caudoviricetes</taxon>
    </lineage>
</organism>
<accession>A0A8S5MG28</accession>
<sequence>MHRARLCSLDSSPFIASALIMRRGSGVAQSLLSYIKERIDILAIK</sequence>
<reference evidence="1" key="1">
    <citation type="journal article" date="2021" name="Proc. Natl. Acad. Sci. U.S.A.">
        <title>A Catalog of Tens of Thousands of Viruses from Human Metagenomes Reveals Hidden Associations with Chronic Diseases.</title>
        <authorList>
            <person name="Tisza M.J."/>
            <person name="Buck C.B."/>
        </authorList>
    </citation>
    <scope>NUCLEOTIDE SEQUENCE</scope>
    <source>
        <strain evidence="1">CtGFb30</strain>
    </source>
</reference>
<evidence type="ECO:0000313" key="1">
    <source>
        <dbReference type="EMBL" id="DAD81023.1"/>
    </source>
</evidence>
<name>A0A8S5MG28_9CAUD</name>
<proteinExistence type="predicted"/>
<protein>
    <submittedName>
        <fullName evidence="1">Uncharacterized protein</fullName>
    </submittedName>
</protein>